<feature type="transmembrane region" description="Helical" evidence="1">
    <location>
        <begin position="202"/>
        <end position="228"/>
    </location>
</feature>
<feature type="transmembrane region" description="Helical" evidence="1">
    <location>
        <begin position="303"/>
        <end position="322"/>
    </location>
</feature>
<dbReference type="EMBL" id="MHOP01000002">
    <property type="protein sequence ID" value="OGZ66691.1"/>
    <property type="molecule type" value="Genomic_DNA"/>
</dbReference>
<evidence type="ECO:0000256" key="1">
    <source>
        <dbReference type="SAM" id="Phobius"/>
    </source>
</evidence>
<dbReference type="Proteomes" id="UP000178774">
    <property type="component" value="Unassembled WGS sequence"/>
</dbReference>
<feature type="transmembrane region" description="Helical" evidence="1">
    <location>
        <begin position="16"/>
        <end position="34"/>
    </location>
</feature>
<name>A0A1G2HWU7_9BACT</name>
<keyword evidence="1" id="KW-0472">Membrane</keyword>
<feature type="transmembrane region" description="Helical" evidence="1">
    <location>
        <begin position="117"/>
        <end position="137"/>
    </location>
</feature>
<sequence>MDSNSVVGTEKRKKCWNMECLFLGLVGFALIWLYKESLLPHLNVVPETIVLVIFLGGLMGITRIPFPSSIAGKAIPIRAYPLISGLISGFMDSFLVLLLVEAANLQGEKKAKMKFKALNMFAALIGGLTLYIGEIYILPVLLKYGQRDWYSMLPMIPPVFVFLSMLSVVASKLELKVLPFKNGNGTNGNGHQKKTEADWGDYLEFAGAILLLLYTHDAFLCLGILLAYSFVTGQGEDLIDIMKTETEVGVMLLLVFAAFVAGPIEPYMAKWGGWWAFFPSVINGVLTGAIFPVSGDMWHDVHILSTAVLLTPISSLVGVMLFKTIPEWKFYIKYAFPFALAWFLIAGAWFYGLWPLLKEPFENQFGAPQIQNVKKAH</sequence>
<keyword evidence="1" id="KW-0812">Transmembrane</keyword>
<feature type="transmembrane region" description="Helical" evidence="1">
    <location>
        <begin position="334"/>
        <end position="354"/>
    </location>
</feature>
<protein>
    <submittedName>
        <fullName evidence="2">Uncharacterized protein</fullName>
    </submittedName>
</protein>
<feature type="transmembrane region" description="Helical" evidence="1">
    <location>
        <begin position="149"/>
        <end position="171"/>
    </location>
</feature>
<feature type="transmembrane region" description="Helical" evidence="1">
    <location>
        <begin position="248"/>
        <end position="264"/>
    </location>
</feature>
<keyword evidence="1" id="KW-1133">Transmembrane helix</keyword>
<reference evidence="2 3" key="1">
    <citation type="journal article" date="2016" name="Nat. Commun.">
        <title>Thousands of microbial genomes shed light on interconnected biogeochemical processes in an aquifer system.</title>
        <authorList>
            <person name="Anantharaman K."/>
            <person name="Brown C.T."/>
            <person name="Hug L.A."/>
            <person name="Sharon I."/>
            <person name="Castelle C.J."/>
            <person name="Probst A.J."/>
            <person name="Thomas B.C."/>
            <person name="Singh A."/>
            <person name="Wilkins M.J."/>
            <person name="Karaoz U."/>
            <person name="Brodie E.L."/>
            <person name="Williams K.H."/>
            <person name="Hubbard S.S."/>
            <person name="Banfield J.F."/>
        </authorList>
    </citation>
    <scope>NUCLEOTIDE SEQUENCE [LARGE SCALE GENOMIC DNA]</scope>
</reference>
<feature type="transmembrane region" description="Helical" evidence="1">
    <location>
        <begin position="271"/>
        <end position="291"/>
    </location>
</feature>
<feature type="transmembrane region" description="Helical" evidence="1">
    <location>
        <begin position="41"/>
        <end position="62"/>
    </location>
</feature>
<dbReference type="AlphaFoldDB" id="A0A1G2HWU7"/>
<feature type="transmembrane region" description="Helical" evidence="1">
    <location>
        <begin position="82"/>
        <end position="105"/>
    </location>
</feature>
<evidence type="ECO:0000313" key="3">
    <source>
        <dbReference type="Proteomes" id="UP000178774"/>
    </source>
</evidence>
<proteinExistence type="predicted"/>
<comment type="caution">
    <text evidence="2">The sequence shown here is derived from an EMBL/GenBank/DDBJ whole genome shotgun (WGS) entry which is preliminary data.</text>
</comment>
<gene>
    <name evidence="2" type="ORF">A2822_00645</name>
</gene>
<accession>A0A1G2HWU7</accession>
<evidence type="ECO:0000313" key="2">
    <source>
        <dbReference type="EMBL" id="OGZ66691.1"/>
    </source>
</evidence>
<organism evidence="2 3">
    <name type="scientific">Candidatus Staskawiczbacteria bacterium RIFCSPHIGHO2_01_FULL_41_41</name>
    <dbReference type="NCBI Taxonomy" id="1802203"/>
    <lineage>
        <taxon>Bacteria</taxon>
        <taxon>Candidatus Staskawicziibacteriota</taxon>
    </lineage>
</organism>